<name>A0ABR2ZKC4_9AGAR</name>
<reference evidence="1 2" key="1">
    <citation type="submission" date="2024-05" db="EMBL/GenBank/DDBJ databases">
        <title>A draft genome resource for the thread blight pathogen Marasmius tenuissimus strain MS-2.</title>
        <authorList>
            <person name="Yulfo-Soto G.E."/>
            <person name="Baruah I.K."/>
            <person name="Amoako-Attah I."/>
            <person name="Bukari Y."/>
            <person name="Meinhardt L.W."/>
            <person name="Bailey B.A."/>
            <person name="Cohen S.P."/>
        </authorList>
    </citation>
    <scope>NUCLEOTIDE SEQUENCE [LARGE SCALE GENOMIC DNA]</scope>
    <source>
        <strain evidence="1 2">MS-2</strain>
    </source>
</reference>
<evidence type="ECO:0008006" key="3">
    <source>
        <dbReference type="Google" id="ProtNLM"/>
    </source>
</evidence>
<evidence type="ECO:0000313" key="2">
    <source>
        <dbReference type="Proteomes" id="UP001437256"/>
    </source>
</evidence>
<gene>
    <name evidence="1" type="ORF">AAF712_010978</name>
</gene>
<proteinExistence type="predicted"/>
<dbReference type="EMBL" id="JBBXMP010000113">
    <property type="protein sequence ID" value="KAL0062136.1"/>
    <property type="molecule type" value="Genomic_DNA"/>
</dbReference>
<dbReference type="Proteomes" id="UP001437256">
    <property type="component" value="Unassembled WGS sequence"/>
</dbReference>
<organism evidence="1 2">
    <name type="scientific">Marasmius tenuissimus</name>
    <dbReference type="NCBI Taxonomy" id="585030"/>
    <lineage>
        <taxon>Eukaryota</taxon>
        <taxon>Fungi</taxon>
        <taxon>Dikarya</taxon>
        <taxon>Basidiomycota</taxon>
        <taxon>Agaricomycotina</taxon>
        <taxon>Agaricomycetes</taxon>
        <taxon>Agaricomycetidae</taxon>
        <taxon>Agaricales</taxon>
        <taxon>Marasmiineae</taxon>
        <taxon>Marasmiaceae</taxon>
        <taxon>Marasmius</taxon>
    </lineage>
</organism>
<comment type="caution">
    <text evidence="1">The sequence shown here is derived from an EMBL/GenBank/DDBJ whole genome shotgun (WGS) entry which is preliminary data.</text>
</comment>
<keyword evidence="2" id="KW-1185">Reference proteome</keyword>
<protein>
    <recommendedName>
        <fullName evidence="3">F-box domain-containing protein</fullName>
    </recommendedName>
</protein>
<evidence type="ECO:0000313" key="1">
    <source>
        <dbReference type="EMBL" id="KAL0062136.1"/>
    </source>
</evidence>
<sequence length="459" mass="52386">MRLEQLPPEIRSEIMMHLQVQDSHDFIQMMLAGPPFWEVALGTPALWTTICLGLPTTARLNLAQERGSDVTPADLWSQIPFFDRSGSMLIDLTINLVGDSSGVDHADGRLLEMTEMMPQYLEMLVEQICQHAPRLRSLVIETCRWQDYQVLVRLLHDNHVRMPVLQDLVIRFEDLGVPLLNGIPYRPAEDNAAATPTLHQLQGFLSSHRETLVVLGLAHALPSSSLELEPMTFPNVREFTFGFKGIEDVRRATTFLHFPALRTLSLVDGIPEDMVTERRHLLETLKSWPLAQVTHLVLDSFWFYHSFENGFLHRVLPNPGKKVLVPLPYDNDGATWFSELYSLEELTLLNANETMYAALGDPVLFEDQHATLPLGTLRRMTIEPVDESHLNDFLRQRSAFIHSPVVEIPQLESLTLDVKPEWGEELERSCRPELAARIVNRRGPNRVFIVNDREVQTLF</sequence>
<accession>A0ABR2ZKC4</accession>